<dbReference type="EC" id="2.7.11.1" evidence="3"/>
<dbReference type="EMBL" id="ML996186">
    <property type="protein sequence ID" value="KAF2731949.1"/>
    <property type="molecule type" value="Genomic_DNA"/>
</dbReference>
<evidence type="ECO:0000256" key="10">
    <source>
        <dbReference type="ARBA" id="ARBA00030980"/>
    </source>
</evidence>
<comment type="function">
    <text evidence="1">Component of the EKC/KEOPS complex that is required for the formation of a threonylcarbamoyl group on adenosine at position 37 (t(6)A37) in tRNAs that read codons beginning with adenine. The complex is probably involved in the transfer of the threonylcarbamoyl moiety of threonylcarbamoyl-AMP (TC-AMP) to the N6 group of A37. BUD32 has ATPase activity in the context of the EKC/KEOPS complex and likely plays a supporting role to the catalytic subunit KAE1. The EKC/KEOPS complex also promotes both telomere uncapping and telomere elongation. The complex is required for efficient recruitment of transcriptional coactivators.</text>
</comment>
<comment type="caution">
    <text evidence="15">The sequence shown here is derived from an EMBL/GenBank/DDBJ whole genome shotgun (WGS) entry which is preliminary data.</text>
</comment>
<keyword evidence="8 15" id="KW-0418">Kinase</keyword>
<dbReference type="SUPFAM" id="SSF56112">
    <property type="entry name" value="Protein kinase-like (PK-like)"/>
    <property type="match status" value="1"/>
</dbReference>
<dbReference type="AlphaFoldDB" id="A0A9P4QSM9"/>
<dbReference type="Gene3D" id="1.10.510.10">
    <property type="entry name" value="Transferase(Phosphotransferase) domain 1"/>
    <property type="match status" value="1"/>
</dbReference>
<accession>A0A9P4QSM9</accession>
<evidence type="ECO:0000256" key="2">
    <source>
        <dbReference type="ARBA" id="ARBA00011534"/>
    </source>
</evidence>
<evidence type="ECO:0000256" key="8">
    <source>
        <dbReference type="ARBA" id="ARBA00022777"/>
    </source>
</evidence>
<evidence type="ECO:0000256" key="4">
    <source>
        <dbReference type="ARBA" id="ARBA00013948"/>
    </source>
</evidence>
<feature type="domain" description="Protein kinase" evidence="14">
    <location>
        <begin position="12"/>
        <end position="261"/>
    </location>
</feature>
<dbReference type="OrthoDB" id="1668230at2759"/>
<protein>
    <recommendedName>
        <fullName evidence="5">EKC/KEOPS complex subunit BUD32</fullName>
        <ecNumber evidence="3">2.7.11.1</ecNumber>
    </recommendedName>
    <alternativeName>
        <fullName evidence="10 11">Atypical Serine/threonine protein kinase BUD32</fullName>
    </alternativeName>
    <alternativeName>
        <fullName evidence="4">EKC/KEOPS complex subunit bud32</fullName>
    </alternativeName>
</protein>
<reference evidence="15" key="1">
    <citation type="journal article" date="2020" name="Stud. Mycol.">
        <title>101 Dothideomycetes genomes: a test case for predicting lifestyles and emergence of pathogens.</title>
        <authorList>
            <person name="Haridas S."/>
            <person name="Albert R."/>
            <person name="Binder M."/>
            <person name="Bloem J."/>
            <person name="Labutti K."/>
            <person name="Salamov A."/>
            <person name="Andreopoulos B."/>
            <person name="Baker S."/>
            <person name="Barry K."/>
            <person name="Bills G."/>
            <person name="Bluhm B."/>
            <person name="Cannon C."/>
            <person name="Castanera R."/>
            <person name="Culley D."/>
            <person name="Daum C."/>
            <person name="Ezra D."/>
            <person name="Gonzalez J."/>
            <person name="Henrissat B."/>
            <person name="Kuo A."/>
            <person name="Liang C."/>
            <person name="Lipzen A."/>
            <person name="Lutzoni F."/>
            <person name="Magnuson J."/>
            <person name="Mondo S."/>
            <person name="Nolan M."/>
            <person name="Ohm R."/>
            <person name="Pangilinan J."/>
            <person name="Park H.-J."/>
            <person name="Ramirez L."/>
            <person name="Alfaro M."/>
            <person name="Sun H."/>
            <person name="Tritt A."/>
            <person name="Yoshinaga Y."/>
            <person name="Zwiers L.-H."/>
            <person name="Turgeon B."/>
            <person name="Goodwin S."/>
            <person name="Spatafora J."/>
            <person name="Crous P."/>
            <person name="Grigoriev I."/>
        </authorList>
    </citation>
    <scope>NUCLEOTIDE SEQUENCE</scope>
    <source>
        <strain evidence="15">CBS 125425</strain>
    </source>
</reference>
<gene>
    <name evidence="15" type="ORF">EJ04DRAFT_442001</name>
</gene>
<evidence type="ECO:0000256" key="11">
    <source>
        <dbReference type="ARBA" id="ARBA00033194"/>
    </source>
</evidence>
<dbReference type="PROSITE" id="PS50011">
    <property type="entry name" value="PROTEIN_KINASE_DOM"/>
    <property type="match status" value="1"/>
</dbReference>
<evidence type="ECO:0000313" key="15">
    <source>
        <dbReference type="EMBL" id="KAF2731949.1"/>
    </source>
</evidence>
<proteinExistence type="predicted"/>
<dbReference type="InterPro" id="IPR008266">
    <property type="entry name" value="Tyr_kinase_AS"/>
</dbReference>
<keyword evidence="16" id="KW-1185">Reference proteome</keyword>
<dbReference type="Proteomes" id="UP000799444">
    <property type="component" value="Unassembled WGS sequence"/>
</dbReference>
<dbReference type="InterPro" id="IPR011009">
    <property type="entry name" value="Kinase-like_dom_sf"/>
</dbReference>
<name>A0A9P4QSM9_9PLEO</name>
<keyword evidence="7" id="KW-0547">Nucleotide-binding</keyword>
<keyword evidence="9" id="KW-0067">ATP-binding</keyword>
<sequence>MNPYDFHSWYPRGTRRAIAAGANHFVATVDDTTVLKYPVAPQEAANLYLPDAQRFRRSILRRLGKHPRIIQLKGKHEDGLLLEYLPNGSVERYLVANPRTSVKQRLVWGRQAAEGLAYIHTKNVIHGDVSVGNLLLDPHLSIKFCDFQGKFLNADGTVALDDGSSERSMSSMPRSDHNNHDHKTDIFALGTALFVIVTGNLPFPDLDTLDEDEIQRRFEEHEFPPLEKLPGGDVIRNCWTGSYNSASEIIVDLQKLEKTVE</sequence>
<dbReference type="Pfam" id="PF00069">
    <property type="entry name" value="Pkinase"/>
    <property type="match status" value="1"/>
</dbReference>
<comment type="subunit">
    <text evidence="2">Component of the EKC/KEOPS complex composed of at least BUD32, CGI121, GON7, KAE1 and PCC1; the whole complex dimerizes.</text>
</comment>
<comment type="catalytic activity">
    <reaction evidence="13">
        <text>L-seryl-[protein] + ATP = O-phospho-L-seryl-[protein] + ADP + H(+)</text>
        <dbReference type="Rhea" id="RHEA:17989"/>
        <dbReference type="Rhea" id="RHEA-COMP:9863"/>
        <dbReference type="Rhea" id="RHEA-COMP:11604"/>
        <dbReference type="ChEBI" id="CHEBI:15378"/>
        <dbReference type="ChEBI" id="CHEBI:29999"/>
        <dbReference type="ChEBI" id="CHEBI:30616"/>
        <dbReference type="ChEBI" id="CHEBI:83421"/>
        <dbReference type="ChEBI" id="CHEBI:456216"/>
        <dbReference type="EC" id="2.7.11.1"/>
    </reaction>
</comment>
<evidence type="ECO:0000256" key="6">
    <source>
        <dbReference type="ARBA" id="ARBA00022679"/>
    </source>
</evidence>
<dbReference type="GO" id="GO:0004674">
    <property type="term" value="F:protein serine/threonine kinase activity"/>
    <property type="evidence" value="ECO:0007669"/>
    <property type="project" value="UniProtKB-EC"/>
</dbReference>
<evidence type="ECO:0000313" key="16">
    <source>
        <dbReference type="Proteomes" id="UP000799444"/>
    </source>
</evidence>
<dbReference type="InterPro" id="IPR000719">
    <property type="entry name" value="Prot_kinase_dom"/>
</dbReference>
<evidence type="ECO:0000256" key="3">
    <source>
        <dbReference type="ARBA" id="ARBA00012513"/>
    </source>
</evidence>
<dbReference type="InterPro" id="IPR051681">
    <property type="entry name" value="Ser/Thr_Kinases-Pseudokinases"/>
</dbReference>
<evidence type="ECO:0000256" key="9">
    <source>
        <dbReference type="ARBA" id="ARBA00022840"/>
    </source>
</evidence>
<dbReference type="GO" id="GO:0005524">
    <property type="term" value="F:ATP binding"/>
    <property type="evidence" value="ECO:0007669"/>
    <property type="project" value="UniProtKB-KW"/>
</dbReference>
<dbReference type="PANTHER" id="PTHR44329:SF288">
    <property type="entry name" value="MITOGEN-ACTIVATED PROTEIN KINASE KINASE KINASE 20"/>
    <property type="match status" value="1"/>
</dbReference>
<evidence type="ECO:0000256" key="1">
    <source>
        <dbReference type="ARBA" id="ARBA00003747"/>
    </source>
</evidence>
<comment type="catalytic activity">
    <reaction evidence="12">
        <text>L-threonyl-[protein] + ATP = O-phospho-L-threonyl-[protein] + ADP + H(+)</text>
        <dbReference type="Rhea" id="RHEA:46608"/>
        <dbReference type="Rhea" id="RHEA-COMP:11060"/>
        <dbReference type="Rhea" id="RHEA-COMP:11605"/>
        <dbReference type="ChEBI" id="CHEBI:15378"/>
        <dbReference type="ChEBI" id="CHEBI:30013"/>
        <dbReference type="ChEBI" id="CHEBI:30616"/>
        <dbReference type="ChEBI" id="CHEBI:61977"/>
        <dbReference type="ChEBI" id="CHEBI:456216"/>
        <dbReference type="EC" id="2.7.11.1"/>
    </reaction>
</comment>
<keyword evidence="6" id="KW-0808">Transferase</keyword>
<evidence type="ECO:0000256" key="7">
    <source>
        <dbReference type="ARBA" id="ARBA00022741"/>
    </source>
</evidence>
<dbReference type="PROSITE" id="PS00109">
    <property type="entry name" value="PROTEIN_KINASE_TYR"/>
    <property type="match status" value="1"/>
</dbReference>
<evidence type="ECO:0000256" key="13">
    <source>
        <dbReference type="ARBA" id="ARBA00048679"/>
    </source>
</evidence>
<organism evidence="15 16">
    <name type="scientific">Polyplosphaeria fusca</name>
    <dbReference type="NCBI Taxonomy" id="682080"/>
    <lineage>
        <taxon>Eukaryota</taxon>
        <taxon>Fungi</taxon>
        <taxon>Dikarya</taxon>
        <taxon>Ascomycota</taxon>
        <taxon>Pezizomycotina</taxon>
        <taxon>Dothideomycetes</taxon>
        <taxon>Pleosporomycetidae</taxon>
        <taxon>Pleosporales</taxon>
        <taxon>Tetraplosphaeriaceae</taxon>
        <taxon>Polyplosphaeria</taxon>
    </lineage>
</organism>
<evidence type="ECO:0000256" key="12">
    <source>
        <dbReference type="ARBA" id="ARBA00047899"/>
    </source>
</evidence>
<dbReference type="PANTHER" id="PTHR44329">
    <property type="entry name" value="SERINE/THREONINE-PROTEIN KINASE TNNI3K-RELATED"/>
    <property type="match status" value="1"/>
</dbReference>
<evidence type="ECO:0000256" key="5">
    <source>
        <dbReference type="ARBA" id="ARBA00019973"/>
    </source>
</evidence>
<evidence type="ECO:0000259" key="14">
    <source>
        <dbReference type="PROSITE" id="PS50011"/>
    </source>
</evidence>